<feature type="region of interest" description="Disordered" evidence="6">
    <location>
        <begin position="408"/>
        <end position="428"/>
    </location>
</feature>
<dbReference type="EMBL" id="MU863891">
    <property type="protein sequence ID" value="KAK4203219.1"/>
    <property type="molecule type" value="Genomic_DNA"/>
</dbReference>
<evidence type="ECO:0000256" key="6">
    <source>
        <dbReference type="SAM" id="MobiDB-lite"/>
    </source>
</evidence>
<name>A0AAN6XM32_9PEZI</name>
<comment type="caution">
    <text evidence="8">The sequence shown here is derived from an EMBL/GenBank/DDBJ whole genome shotgun (WGS) entry which is preliminary data.</text>
</comment>
<keyword evidence="4" id="KW-0560">Oxidoreductase</keyword>
<comment type="similarity">
    <text evidence="1">Belongs to the paxM FAD-dependent monooxygenase family.</text>
</comment>
<dbReference type="PANTHER" id="PTHR13789:SF236">
    <property type="entry name" value="MONOOXYGENASE, PUTATIVE (AFU_ORTHOLOGUE AFUA_6G12060)-RELATED"/>
    <property type="match status" value="1"/>
</dbReference>
<dbReference type="InterPro" id="IPR002938">
    <property type="entry name" value="FAD-bd"/>
</dbReference>
<dbReference type="SUPFAM" id="SSF51905">
    <property type="entry name" value="FAD/NAD(P)-binding domain"/>
    <property type="match status" value="1"/>
</dbReference>
<reference evidence="8" key="1">
    <citation type="journal article" date="2023" name="Mol. Phylogenet. Evol.">
        <title>Genome-scale phylogeny and comparative genomics of the fungal order Sordariales.</title>
        <authorList>
            <person name="Hensen N."/>
            <person name="Bonometti L."/>
            <person name="Westerberg I."/>
            <person name="Brannstrom I.O."/>
            <person name="Guillou S."/>
            <person name="Cros-Aarteil S."/>
            <person name="Calhoun S."/>
            <person name="Haridas S."/>
            <person name="Kuo A."/>
            <person name="Mondo S."/>
            <person name="Pangilinan J."/>
            <person name="Riley R."/>
            <person name="LaButti K."/>
            <person name="Andreopoulos B."/>
            <person name="Lipzen A."/>
            <person name="Chen C."/>
            <person name="Yan M."/>
            <person name="Daum C."/>
            <person name="Ng V."/>
            <person name="Clum A."/>
            <person name="Steindorff A."/>
            <person name="Ohm R.A."/>
            <person name="Martin F."/>
            <person name="Silar P."/>
            <person name="Natvig D.O."/>
            <person name="Lalanne C."/>
            <person name="Gautier V."/>
            <person name="Ament-Velasquez S.L."/>
            <person name="Kruys A."/>
            <person name="Hutchinson M.I."/>
            <person name="Powell A.J."/>
            <person name="Barry K."/>
            <person name="Miller A.N."/>
            <person name="Grigoriev I.V."/>
            <person name="Debuchy R."/>
            <person name="Gladieux P."/>
            <person name="Hiltunen Thoren M."/>
            <person name="Johannesson H."/>
        </authorList>
    </citation>
    <scope>NUCLEOTIDE SEQUENCE</scope>
    <source>
        <strain evidence="8">CBS 315.58</strain>
    </source>
</reference>
<dbReference type="PANTHER" id="PTHR13789">
    <property type="entry name" value="MONOOXYGENASE"/>
    <property type="match status" value="1"/>
</dbReference>
<dbReference type="InterPro" id="IPR050493">
    <property type="entry name" value="FAD-dep_Monooxygenase_BioMet"/>
</dbReference>
<dbReference type="PRINTS" id="PR00420">
    <property type="entry name" value="RNGMNOXGNASE"/>
</dbReference>
<evidence type="ECO:0000256" key="2">
    <source>
        <dbReference type="ARBA" id="ARBA00022630"/>
    </source>
</evidence>
<reference evidence="8" key="2">
    <citation type="submission" date="2023-05" db="EMBL/GenBank/DDBJ databases">
        <authorList>
            <consortium name="Lawrence Berkeley National Laboratory"/>
            <person name="Steindorff A."/>
            <person name="Hensen N."/>
            <person name="Bonometti L."/>
            <person name="Westerberg I."/>
            <person name="Brannstrom I.O."/>
            <person name="Guillou S."/>
            <person name="Cros-Aarteil S."/>
            <person name="Calhoun S."/>
            <person name="Haridas S."/>
            <person name="Kuo A."/>
            <person name="Mondo S."/>
            <person name="Pangilinan J."/>
            <person name="Riley R."/>
            <person name="Labutti K."/>
            <person name="Andreopoulos B."/>
            <person name="Lipzen A."/>
            <person name="Chen C."/>
            <person name="Yanf M."/>
            <person name="Daum C."/>
            <person name="Ng V."/>
            <person name="Clum A."/>
            <person name="Ohm R."/>
            <person name="Martin F."/>
            <person name="Silar P."/>
            <person name="Natvig D."/>
            <person name="Lalanne C."/>
            <person name="Gautier V."/>
            <person name="Ament-Velasquez S.L."/>
            <person name="Kruys A."/>
            <person name="Hutchinson M.I."/>
            <person name="Powell A.J."/>
            <person name="Barry K."/>
            <person name="Miller A.N."/>
            <person name="Grigoriev I.V."/>
            <person name="Debuchy R."/>
            <person name="Gladieux P."/>
            <person name="Thoren M.H."/>
            <person name="Johannesson H."/>
        </authorList>
    </citation>
    <scope>NUCLEOTIDE SEQUENCE</scope>
    <source>
        <strain evidence="8">CBS 315.58</strain>
    </source>
</reference>
<dbReference type="InterPro" id="IPR036188">
    <property type="entry name" value="FAD/NAD-bd_sf"/>
</dbReference>
<feature type="domain" description="FAD-binding" evidence="7">
    <location>
        <begin position="8"/>
        <end position="171"/>
    </location>
</feature>
<evidence type="ECO:0000256" key="1">
    <source>
        <dbReference type="ARBA" id="ARBA00007992"/>
    </source>
</evidence>
<keyword evidence="9" id="KW-1185">Reference proteome</keyword>
<keyword evidence="2" id="KW-0285">Flavoprotein</keyword>
<dbReference type="GO" id="GO:0004497">
    <property type="term" value="F:monooxygenase activity"/>
    <property type="evidence" value="ECO:0007669"/>
    <property type="project" value="UniProtKB-KW"/>
</dbReference>
<dbReference type="AlphaFoldDB" id="A0AAN6XM32"/>
<accession>A0AAN6XM32</accession>
<dbReference type="Pfam" id="PF01494">
    <property type="entry name" value="FAD_binding_3"/>
    <property type="match status" value="1"/>
</dbReference>
<proteinExistence type="inferred from homology"/>
<dbReference type="GO" id="GO:0071949">
    <property type="term" value="F:FAD binding"/>
    <property type="evidence" value="ECO:0007669"/>
    <property type="project" value="InterPro"/>
</dbReference>
<protein>
    <recommendedName>
        <fullName evidence="7">FAD-binding domain-containing protein</fullName>
    </recommendedName>
</protein>
<evidence type="ECO:0000256" key="5">
    <source>
        <dbReference type="ARBA" id="ARBA00023033"/>
    </source>
</evidence>
<organism evidence="8 9">
    <name type="scientific">Triangularia verruculosa</name>
    <dbReference type="NCBI Taxonomy" id="2587418"/>
    <lineage>
        <taxon>Eukaryota</taxon>
        <taxon>Fungi</taxon>
        <taxon>Dikarya</taxon>
        <taxon>Ascomycota</taxon>
        <taxon>Pezizomycotina</taxon>
        <taxon>Sordariomycetes</taxon>
        <taxon>Sordariomycetidae</taxon>
        <taxon>Sordariales</taxon>
        <taxon>Podosporaceae</taxon>
        <taxon>Triangularia</taxon>
    </lineage>
</organism>
<evidence type="ECO:0000256" key="3">
    <source>
        <dbReference type="ARBA" id="ARBA00022827"/>
    </source>
</evidence>
<sequence>MTNLPISIIIVGAGFAGLTAAIECHRKGITNILLLERSPSLSPLGDIISFGQNSSRIFNNWGDLRRQLDPIIHKAEEVHFHDSKGRYVTTQSFKEEHLAWGARINGHRGEIHSLVYNYALSLGITIRLGTSISEYFETPDHAGVKTTGGEILAADLVVAAEGVRSKARQLVLGHEDKPLPSGYAVFRTWFPTPPEIYSNPLTKHLVENGDTHHAWIGTDVHFLVASIKNGREISWVCTHADSSDIDESWQFPGKIPEVLDVVKDWDPAVLALVNVTPENRLFDYKLVFRDPLPTFISPESRTILIGDAAHPFLPTSIQGASQAMEDGVVLAVCLSKIRGDKTKLKEAAKVWERIRYDRVHRIQKTGVQTREQWHKADWGAIWKNPESLHLLREAWVLDFDSERDASDRYEQVKEDLEGEGKPSAQGGQ</sequence>
<evidence type="ECO:0000313" key="9">
    <source>
        <dbReference type="Proteomes" id="UP001303160"/>
    </source>
</evidence>
<dbReference type="Proteomes" id="UP001303160">
    <property type="component" value="Unassembled WGS sequence"/>
</dbReference>
<feature type="compositionally biased region" description="Basic and acidic residues" evidence="6">
    <location>
        <begin position="408"/>
        <end position="420"/>
    </location>
</feature>
<dbReference type="SUPFAM" id="SSF54373">
    <property type="entry name" value="FAD-linked reductases, C-terminal domain"/>
    <property type="match status" value="1"/>
</dbReference>
<gene>
    <name evidence="8" type="ORF">QBC40DRAFT_194770</name>
</gene>
<keyword evidence="3" id="KW-0274">FAD</keyword>
<evidence type="ECO:0000313" key="8">
    <source>
        <dbReference type="EMBL" id="KAK4203219.1"/>
    </source>
</evidence>
<dbReference type="Gene3D" id="3.50.50.60">
    <property type="entry name" value="FAD/NAD(P)-binding domain"/>
    <property type="match status" value="1"/>
</dbReference>
<evidence type="ECO:0000259" key="7">
    <source>
        <dbReference type="Pfam" id="PF01494"/>
    </source>
</evidence>
<evidence type="ECO:0000256" key="4">
    <source>
        <dbReference type="ARBA" id="ARBA00023002"/>
    </source>
</evidence>
<keyword evidence="5" id="KW-0503">Monooxygenase</keyword>